<sequence length="720" mass="79588">MERQTGTQPYQYVYGSRTGHLKPHKQEQNTQTIDGSQFDNYNDQIIQDTYNHVAHQHPGVGQGLPPNMFQNQSGFMAGSSNVTSGYLIPSEHFDNKGNYVGPQAPTGIASPYPPPPAPFQVVQNQNTSQVPTWQHPPYGYPAPVPTPRSNTDCSGRGHHRSTNDFHHNVAQPGPPQTRKHRHPSPERAAASSAKPPPQTNVPQVENNEHPHKRTRTGESPLGAEASTTQVIPACDLTSLDPILPAHIPDRLRPLINDILSRPNETPKYKAEKKVMINKPDDFENLQLLNDCQSQKPAVAGELKYANLEEALGNIKQSMTLFHKAEEKCTDPSSDPTFAISSEETLFYVQCIFNAMTDWSSYQEWFRCLPSEVCTTEQELLNEKCRGRMELRHSRKAVKSDGSPIRSDEGDHAGDENGPILDLADLLPTPEQAEKMPPLEEQHMKILGRTLNREIASQRSWEIFACIQEAQQGHSGARPGTLADGTWETYPSFFERFLAVVKVLKTSKQTVKNLMSLGDGWLQRLANNPRGEQASKVENIKNNMEKKFSRLEAQAGTTKRARKPAKKAKSATAVLAPKTPDTVHTMALTLEGSSLPTPIAEALSDTTQHAPQEQANRYLCVDPRLLAPIPAEPPFLGIQGTASGHQDQGEVGENGLSLVDHEHLWGESELDPIHGLMNTPFGTEQAQVEDHAQYGEYQALLTEGGMNGLLEPAEWNALDAN</sequence>
<keyword evidence="3" id="KW-1185">Reference proteome</keyword>
<proteinExistence type="predicted"/>
<feature type="region of interest" description="Disordered" evidence="1">
    <location>
        <begin position="1"/>
        <end position="29"/>
    </location>
</feature>
<accession>A0ABY6U539</accession>
<evidence type="ECO:0000313" key="3">
    <source>
        <dbReference type="Proteomes" id="UP000766486"/>
    </source>
</evidence>
<comment type="caution">
    <text evidence="2">The sequence shown here is derived from an EMBL/GenBank/DDBJ whole genome shotgun (WGS) entry which is preliminary data.</text>
</comment>
<protein>
    <submittedName>
        <fullName evidence="2">Uncharacterized protein</fullName>
    </submittedName>
</protein>
<organism evidence="2 3">
    <name type="scientific">Bionectria ochroleuca</name>
    <name type="common">Gliocladium roseum</name>
    <dbReference type="NCBI Taxonomy" id="29856"/>
    <lineage>
        <taxon>Eukaryota</taxon>
        <taxon>Fungi</taxon>
        <taxon>Dikarya</taxon>
        <taxon>Ascomycota</taxon>
        <taxon>Pezizomycotina</taxon>
        <taxon>Sordariomycetes</taxon>
        <taxon>Hypocreomycetidae</taxon>
        <taxon>Hypocreales</taxon>
        <taxon>Bionectriaceae</taxon>
        <taxon>Clonostachys</taxon>
    </lineage>
</organism>
<feature type="compositionally biased region" description="Basic residues" evidence="1">
    <location>
        <begin position="558"/>
        <end position="568"/>
    </location>
</feature>
<feature type="compositionally biased region" description="Basic and acidic residues" evidence="1">
    <location>
        <begin position="405"/>
        <end position="414"/>
    </location>
</feature>
<feature type="region of interest" description="Disordered" evidence="1">
    <location>
        <begin position="97"/>
        <end position="224"/>
    </location>
</feature>
<gene>
    <name evidence="2" type="ORF">CLO192961_LOCUS183048</name>
</gene>
<feature type="compositionally biased region" description="Polar residues" evidence="1">
    <location>
        <begin position="1"/>
        <end position="10"/>
    </location>
</feature>
<feature type="region of interest" description="Disordered" evidence="1">
    <location>
        <begin position="553"/>
        <end position="572"/>
    </location>
</feature>
<evidence type="ECO:0000313" key="2">
    <source>
        <dbReference type="EMBL" id="VUC26151.1"/>
    </source>
</evidence>
<feature type="compositionally biased region" description="Polar residues" evidence="1">
    <location>
        <begin position="121"/>
        <end position="132"/>
    </location>
</feature>
<reference evidence="2 3" key="1">
    <citation type="submission" date="2019-06" db="EMBL/GenBank/DDBJ databases">
        <authorList>
            <person name="Broberg M."/>
        </authorList>
    </citation>
    <scope>NUCLEOTIDE SEQUENCE [LARGE SCALE GENOMIC DNA]</scope>
</reference>
<name>A0ABY6U539_BIOOC</name>
<dbReference type="EMBL" id="CABFNS010000743">
    <property type="protein sequence ID" value="VUC26151.1"/>
    <property type="molecule type" value="Genomic_DNA"/>
</dbReference>
<dbReference type="Proteomes" id="UP000766486">
    <property type="component" value="Unassembled WGS sequence"/>
</dbReference>
<feature type="region of interest" description="Disordered" evidence="1">
    <location>
        <begin position="392"/>
        <end position="418"/>
    </location>
</feature>
<evidence type="ECO:0000256" key="1">
    <source>
        <dbReference type="SAM" id="MobiDB-lite"/>
    </source>
</evidence>